<dbReference type="AlphaFoldDB" id="A0A2K3QER0"/>
<feature type="region of interest" description="Disordered" evidence="1">
    <location>
        <begin position="230"/>
        <end position="252"/>
    </location>
</feature>
<evidence type="ECO:0000256" key="1">
    <source>
        <dbReference type="SAM" id="MobiDB-lite"/>
    </source>
</evidence>
<dbReference type="Proteomes" id="UP000236621">
    <property type="component" value="Unassembled WGS sequence"/>
</dbReference>
<gene>
    <name evidence="2" type="ORF">TCAP_04046</name>
</gene>
<protein>
    <submittedName>
        <fullName evidence="2">Uncharacterized protein</fullName>
    </submittedName>
</protein>
<organism evidence="2 3">
    <name type="scientific">Tolypocladium capitatum</name>
    <dbReference type="NCBI Taxonomy" id="45235"/>
    <lineage>
        <taxon>Eukaryota</taxon>
        <taxon>Fungi</taxon>
        <taxon>Dikarya</taxon>
        <taxon>Ascomycota</taxon>
        <taxon>Pezizomycotina</taxon>
        <taxon>Sordariomycetes</taxon>
        <taxon>Hypocreomycetidae</taxon>
        <taxon>Hypocreales</taxon>
        <taxon>Ophiocordycipitaceae</taxon>
        <taxon>Tolypocladium</taxon>
    </lineage>
</organism>
<name>A0A2K3QER0_9HYPO</name>
<dbReference type="EMBL" id="NRSZ01000623">
    <property type="protein sequence ID" value="PNY26027.1"/>
    <property type="molecule type" value="Genomic_DNA"/>
</dbReference>
<keyword evidence="3" id="KW-1185">Reference proteome</keyword>
<feature type="region of interest" description="Disordered" evidence="1">
    <location>
        <begin position="324"/>
        <end position="345"/>
    </location>
</feature>
<accession>A0A2K3QER0</accession>
<evidence type="ECO:0000313" key="3">
    <source>
        <dbReference type="Proteomes" id="UP000236621"/>
    </source>
</evidence>
<reference evidence="2 3" key="1">
    <citation type="submission" date="2017-08" db="EMBL/GenBank/DDBJ databases">
        <title>Harnessing the power of phylogenomics to disentangle the directionality and signatures of interkingdom host jumping in the parasitic fungal genus Tolypocladium.</title>
        <authorList>
            <person name="Quandt C.A."/>
            <person name="Patterson W."/>
            <person name="Spatafora J.W."/>
        </authorList>
    </citation>
    <scope>NUCLEOTIDE SEQUENCE [LARGE SCALE GENOMIC DNA]</scope>
    <source>
        <strain evidence="2 3">CBS 113982</strain>
    </source>
</reference>
<comment type="caution">
    <text evidence="2">The sequence shown here is derived from an EMBL/GenBank/DDBJ whole genome shotgun (WGS) entry which is preliminary data.</text>
</comment>
<dbReference type="OrthoDB" id="439943at2759"/>
<evidence type="ECO:0000313" key="2">
    <source>
        <dbReference type="EMBL" id="PNY26027.1"/>
    </source>
</evidence>
<sequence>MGHTGAFSNSGVIGAGRQAAGYIAPLLLLSVPAYYLFPLVESLRAPRNLDSGNQFATEQVPGPDPAIAVGVVCLARHFVAGDDVLLPAAQQGLHPQFLVLQGRVRICPQTGAVVAIHHAQLAVQRAHQHRPPILREAQASHAHAKHIRRAPAHPHIVAPDPPVDASSHDLGPSYGQGCDGVPGVAEDLDRLKAAALGVPDAHRRVEPAADDEGVPVARKAHTVDSRRVALGVASESPRRHGRRHVPQEDGTVPARGNEALIVRCDVEAEHFVAVGGVGLDEAALGHGWLRLGADSWDGGAGEWVVQTDGAIRRSCQYVAPGRRRHVSGLDSRDASRSAGQVTADE</sequence>
<proteinExistence type="predicted"/>